<dbReference type="SMART" id="SM00184">
    <property type="entry name" value="RING"/>
    <property type="match status" value="1"/>
</dbReference>
<evidence type="ECO:0000256" key="3">
    <source>
        <dbReference type="ARBA" id="ARBA00022833"/>
    </source>
</evidence>
<evidence type="ECO:0000256" key="6">
    <source>
        <dbReference type="SAM" id="MobiDB-lite"/>
    </source>
</evidence>
<dbReference type="EMBL" id="KQ979074">
    <property type="protein sequence ID" value="KYN22934.1"/>
    <property type="molecule type" value="Genomic_DNA"/>
</dbReference>
<evidence type="ECO:0000256" key="4">
    <source>
        <dbReference type="PROSITE-ProRule" id="PRU00175"/>
    </source>
</evidence>
<evidence type="ECO:0000259" key="7">
    <source>
        <dbReference type="PROSITE" id="PS50089"/>
    </source>
</evidence>
<evidence type="ECO:0000256" key="2">
    <source>
        <dbReference type="ARBA" id="ARBA00022771"/>
    </source>
</evidence>
<dbReference type="InterPro" id="IPR013083">
    <property type="entry name" value="Znf_RING/FYVE/PHD"/>
</dbReference>
<protein>
    <submittedName>
        <fullName evidence="8">TRAF-interacting protein</fullName>
    </submittedName>
</protein>
<organism evidence="8 9">
    <name type="scientific">Trachymyrmex cornetzi</name>
    <dbReference type="NCBI Taxonomy" id="471704"/>
    <lineage>
        <taxon>Eukaryota</taxon>
        <taxon>Metazoa</taxon>
        <taxon>Ecdysozoa</taxon>
        <taxon>Arthropoda</taxon>
        <taxon>Hexapoda</taxon>
        <taxon>Insecta</taxon>
        <taxon>Pterygota</taxon>
        <taxon>Neoptera</taxon>
        <taxon>Endopterygota</taxon>
        <taxon>Hymenoptera</taxon>
        <taxon>Apocrita</taxon>
        <taxon>Aculeata</taxon>
        <taxon>Formicoidea</taxon>
        <taxon>Formicidae</taxon>
        <taxon>Myrmicinae</taxon>
        <taxon>Trachymyrmex</taxon>
    </lineage>
</organism>
<keyword evidence="1" id="KW-0479">Metal-binding</keyword>
<keyword evidence="3" id="KW-0862">Zinc</keyword>
<dbReference type="InterPro" id="IPR001841">
    <property type="entry name" value="Znf_RING"/>
</dbReference>
<dbReference type="Proteomes" id="UP000078492">
    <property type="component" value="Unassembled WGS sequence"/>
</dbReference>
<accession>A0A195EDL2</accession>
<evidence type="ECO:0000313" key="8">
    <source>
        <dbReference type="EMBL" id="KYN22934.1"/>
    </source>
</evidence>
<dbReference type="Gene3D" id="3.30.40.10">
    <property type="entry name" value="Zinc/RING finger domain, C3HC4 (zinc finger)"/>
    <property type="match status" value="1"/>
</dbReference>
<dbReference type="GO" id="GO:0090734">
    <property type="term" value="C:site of DNA damage"/>
    <property type="evidence" value="ECO:0007669"/>
    <property type="project" value="TreeGrafter"/>
</dbReference>
<feature type="coiled-coil region" evidence="5">
    <location>
        <begin position="168"/>
        <end position="233"/>
    </location>
</feature>
<dbReference type="PANTHER" id="PTHR46569:SF1">
    <property type="entry name" value="E3 UBIQUITIN-PROTEIN LIGASE RFWD3-RELATED"/>
    <property type="match status" value="1"/>
</dbReference>
<dbReference type="STRING" id="471704.A0A195EDL2"/>
<dbReference type="GO" id="GO:0005634">
    <property type="term" value="C:nucleus"/>
    <property type="evidence" value="ECO:0007669"/>
    <property type="project" value="TreeGrafter"/>
</dbReference>
<dbReference type="InterPro" id="IPR052639">
    <property type="entry name" value="TRAIP_ubiq-protein_ligase"/>
</dbReference>
<dbReference type="AlphaFoldDB" id="A0A195EDL2"/>
<feature type="region of interest" description="Disordered" evidence="6">
    <location>
        <begin position="397"/>
        <end position="416"/>
    </location>
</feature>
<dbReference type="GO" id="GO:0016567">
    <property type="term" value="P:protein ubiquitination"/>
    <property type="evidence" value="ECO:0007669"/>
    <property type="project" value="TreeGrafter"/>
</dbReference>
<dbReference type="InterPro" id="IPR011016">
    <property type="entry name" value="Znf_RING-CH"/>
</dbReference>
<dbReference type="GO" id="GO:0008270">
    <property type="term" value="F:zinc ion binding"/>
    <property type="evidence" value="ECO:0007669"/>
    <property type="project" value="UniProtKB-KW"/>
</dbReference>
<gene>
    <name evidence="8" type="ORF">ALC57_04717</name>
</gene>
<keyword evidence="5" id="KW-0175">Coiled coil</keyword>
<evidence type="ECO:0000256" key="5">
    <source>
        <dbReference type="SAM" id="Coils"/>
    </source>
</evidence>
<dbReference type="GO" id="GO:0031297">
    <property type="term" value="P:replication fork processing"/>
    <property type="evidence" value="ECO:0007669"/>
    <property type="project" value="TreeGrafter"/>
</dbReference>
<dbReference type="Pfam" id="PF13639">
    <property type="entry name" value="zf-RING_2"/>
    <property type="match status" value="1"/>
</dbReference>
<feature type="domain" description="RING-type" evidence="7">
    <location>
        <begin position="72"/>
        <end position="113"/>
    </location>
</feature>
<dbReference type="CDD" id="cd16480">
    <property type="entry name" value="RING-H2_TRAIP"/>
    <property type="match status" value="1"/>
</dbReference>
<dbReference type="PROSITE" id="PS50089">
    <property type="entry name" value="ZF_RING_2"/>
    <property type="match status" value="1"/>
</dbReference>
<dbReference type="GO" id="GO:0061630">
    <property type="term" value="F:ubiquitin protein ligase activity"/>
    <property type="evidence" value="ECO:0007669"/>
    <property type="project" value="TreeGrafter"/>
</dbReference>
<evidence type="ECO:0000256" key="1">
    <source>
        <dbReference type="ARBA" id="ARBA00022723"/>
    </source>
</evidence>
<name>A0A195EDL2_9HYME</name>
<sequence length="440" mass="50658">MMDCKHCITTRPEARAELKHSRLSPSAVPRSTLSRSDHARAVWSSTSTLETSRSLSVAVPFDFTFIRMEILCVICQDQFSSSDDIFFTRCGHVFHHRCLLQWLEKSKTCPQCRNRVTIEKIHKAHFTVSNTEIAANNVNNSTLQGKIDSLQFQILLNEKNIKYYTSKNTVLEKQNAGLRQEVRKVESEMRQKNSTIYDLKEKINYFRANYQERDVLKRKLSQKEREVEQFRDMYKTLSTGTLEDVQEMIGKTTDRNTLINYISMMKKLMLKKTEKIVNLENQLTLHQQSLDKDLNFALCESENLALRHRVNELEKLLTSDQNYISRSNNRRCSNSLITIKPVNIYNQQNTKQETAGQNNSSTSEAEVEIIETNQDNSIPNSTLDECPTVTKKARLGLQSGNNSEKTNDVHEDNVTNTAGISSQSNVKTSLKKRNFRVIIN</sequence>
<proteinExistence type="predicted"/>
<dbReference type="SMART" id="SM00744">
    <property type="entry name" value="RINGv"/>
    <property type="match status" value="1"/>
</dbReference>
<keyword evidence="9" id="KW-1185">Reference proteome</keyword>
<evidence type="ECO:0000313" key="9">
    <source>
        <dbReference type="Proteomes" id="UP000078492"/>
    </source>
</evidence>
<reference evidence="8 9" key="1">
    <citation type="submission" date="2015-09" db="EMBL/GenBank/DDBJ databases">
        <title>Trachymyrmex cornetzi WGS genome.</title>
        <authorList>
            <person name="Nygaard S."/>
            <person name="Hu H."/>
            <person name="Boomsma J."/>
            <person name="Zhang G."/>
        </authorList>
    </citation>
    <scope>NUCLEOTIDE SEQUENCE [LARGE SCALE GENOMIC DNA]</scope>
    <source>
        <strain evidence="8">Tcor2-1</strain>
        <tissue evidence="8">Whole body</tissue>
    </source>
</reference>
<dbReference type="PANTHER" id="PTHR46569">
    <property type="entry name" value="E3 UBIQUITIN-PROTEIN LIGASE TRAIP"/>
    <property type="match status" value="1"/>
</dbReference>
<dbReference type="SUPFAM" id="SSF57850">
    <property type="entry name" value="RING/U-box"/>
    <property type="match status" value="1"/>
</dbReference>
<keyword evidence="2 4" id="KW-0863">Zinc-finger</keyword>